<keyword evidence="4" id="KW-1133">Transmembrane helix</keyword>
<evidence type="ECO:0000256" key="2">
    <source>
        <dbReference type="ARBA" id="ARBA00022737"/>
    </source>
</evidence>
<keyword evidence="4" id="KW-0812">Transmembrane</keyword>
<evidence type="ECO:0000313" key="7">
    <source>
        <dbReference type="EMBL" id="CAD8067344.1"/>
    </source>
</evidence>
<keyword evidence="1 5" id="KW-0732">Signal</keyword>
<sequence>MFQLFFIIFLQQMCLVNSQWSLSRRFLFQNQIFQEAFGETYYYYPFYYNTSSFMIPMQFNRTANFISCINPNTSYITLNQTYPEVQFYGLECEYYCYNCQCRSNYLQKFSPGFLSFDLYFQGTWNNGKVIFSMGSFSNYYEYNSPSQYSLNKEFCDDIYYDIKTVNFTIPYEISGNFKFTIENQDNSGQVSIRNIYNMYYSCHFFCKTCTGPQQNQCTSCYYGTPINSICPLCPQNQYYVKYVGCRSKCDSIQPLCLNGVCNKCPTNFTIGYAQVNQIKPNDGNSYKEYLQWSKIYDPDFINDSVNVLNHSNQSLYGIFNYNSGIMRSIPISNNYGYYLKVRIFIVVFNEIPLDCGIQFKFNNTYVGSIFKNSSGVQLHQFKEFSSISLGPYNSYQSSIKYQIDGFFDLPKQPILFTAIGNFSDSSSGWAFQSIQFTTNSCTDLCNICDVNFKCKQCSNSYRYRDGTCIQYCNRIYQKVVVDYCKDFDDETPYSQLLIKEDLNQFELDYTKQIDIFLYYPEYTLVQTNGSNFLKGSDRYFSYWEGQRILGGQFIWAQARFRRVFQNINPHHSISIGFYVLFGPSFPPDGLFIYQIEQEEFSTTLGIINAFQNGTRQKIITNKVNHSLNILTLELQCYGPNNDVTLEYCGLYNFYLAIHYCQPFCLECIDDKNCTLWNSTYDSSLIQFSKDECESNQYFNEYQFLCVDCESRCTQCISKLNCSNCQHPSYSLTQFGCFCKQNQYEESNQCFDCPKECNQCLSSTYCTECLSINNRKLSNGSCPCINGYYQKDQEVICLLCNKFCGNCFGPSSNDCLNCNVEIENIQLINSTCKCPNNSFYDSSSNRCTFCNQNCLTCFNDRVDGCLTCDSQLNKQIKGLKCECKSGYYLLDNICIQCPINIDVQLLQCYKYCNNGEMIWHNTLCENCGQGFNLISNECIPICGDLQIVGYEQCDDGNTILNDKCFNCQYQCPISCVTCDISTILPCDVCGDGFIGGDEECEDGNDIQFDGCYNCKYQCQNECTKCIKGECSECATKGWQLDVSTFPWVCKEICGDGYKIGIEECDDANFRDSDSCDKCKFLCRKGCSFCDYQEKKCLSCEYPGFKPQDYYCVPISNDGLLVFDPYGFYYEAYDGTAYYDAQTNSYYNNERSYFNENGDFKCQPIQCINCLNQKCLACKAGQELQDDNICKPKCQDSIKAENEYCEDSFNLPYRGCQNCQPKCQNSCDKCDTRGKGCLKCKEEYSFNDYLCYSKCGNMLIMYEKECDDENLIYDDGCHFCLLICQKSCLTCINGVCQDCQNGYQLIQSRCYEIFNIFDKIVYSNNIDHFIQIDKKQKRNVTYGWHDIEHQLNKYKEICRICYKNCEICNEEFCLTCFQGYYLNEQYECKSQCGDGILTQDEQCEVNDISCFNCVFIKPQNCQEFFNHIQIYTQYGYYFDQFKSQCISQCGYGICIHNEECDSFEKNCVNCKSQCGEYCLKCKEGFCLQCEESYHIQNGQCLRMHQLVQEELTCKLKIFNLCLECHDQFILDSQGKCQQSCQDSCILCKFGLCYECKEQYYLNLNNCYLKTQCSFSLYLNLGFQEFELYCGEQLSNKTLADGFNYFTSLSTSQHIKSLYENYFDLIQQFYVVEEDLFLDKFQKFSSIETIYQIQQDYYDDQIFNINLQELLCNTNCKICLNDQCIECEIGWKIIDFQCVPICGDSLIVGNEQCEDNNLFDYDGCYQCQYQCAKNCQICENGKCIKCILDYNLEYTNECRQIQSLYTVQNHQYDCKIFINDQCILCQHGKLESTIGICTINNIIQSFENCQIQVNQKCTQCKQGYFGLNCLDGDGVNFPIDRCGDQNQQQTQICKQYQQCDQNCLYCVNQICYLCNQGSFLFNNQCILSEIDQFKYISQIKPKCGDGLIQIFEECDDRNLDQISNCYNCKISCFPECLFCSYGICQACKEGYILNQKNQCETFCGDKIIVPYSKEQCDDGNTQDLDGCSQCKIECTQFCLFCNNVFCLKCEEGFFIQQSQCQPICGDGIVIQDFEECDDYNDEPYDGCFQCQFQCRKNCKLCSKGICLDECPQGMVFFGDICIEKPCIQNCQICELGYCFQCNPEYSYDDENNLCIKNKKTENTSLQILKIDENFWICREFECVYSPAPIMLVNYLNKTFTKQYIGIQFDQQVKFKFFDEDEQDQLIFQFMFTNLKEEQYKINLNSTQAISQNLSFVQYFIEIENLVSIDEKPNFFIILKSEIINSYNQCVQNKQVTLQLNQPIVMSDSQRQSSQFMQNTNKVFMYGAISVSILSTFAGDSSFFLETLDVLQQQSYLKFINVEFPENLYIYFEASEMLSVSTYFQKFDFYYYYNEILGLTETNNLEGKFQFYDLDPDIMTSLLPQIFQCTGLLLLLYLCNPLQRLFHQIMLKQQIYDYFQVSQQKIQALFIKLIKLIRLCLKNTISLKINIIIKNFLILNAWDLLFKSFLQVRFVSSKFTRAIFQTIIGTMILCVYGHYILNLLSRKSKTSNKYDSNTNKFYSLDLGRKFIYNFVLIFFQENPTLQILFLLIISITQSFIIFIYDQSNPIQKLISILNESAISLFTGTSLIYIDQNITYVSNETIIKFGFIQMGILLLNLLIVFFKQLLIKLDFILKKVFQKGTQNQNDIKNNILVF</sequence>
<keyword evidence="8" id="KW-1185">Reference proteome</keyword>
<dbReference type="InterPro" id="IPR000742">
    <property type="entry name" value="EGF"/>
</dbReference>
<feature type="domain" description="EGF-like" evidence="6">
    <location>
        <begin position="855"/>
        <end position="894"/>
    </location>
</feature>
<dbReference type="SMART" id="SM00261">
    <property type="entry name" value="FU"/>
    <property type="match status" value="15"/>
</dbReference>
<gene>
    <name evidence="7" type="ORF">PSON_ATCC_30995.1.T0220399</name>
</gene>
<dbReference type="EMBL" id="CAJJDN010000022">
    <property type="protein sequence ID" value="CAD8067344.1"/>
    <property type="molecule type" value="Genomic_DNA"/>
</dbReference>
<keyword evidence="2" id="KW-0677">Repeat</keyword>
<feature type="domain" description="EGF-like" evidence="6">
    <location>
        <begin position="1277"/>
        <end position="1309"/>
    </location>
</feature>
<keyword evidence="4" id="KW-0472">Membrane</keyword>
<dbReference type="InterPro" id="IPR011936">
    <property type="entry name" value="Myxo_disulph_rpt"/>
</dbReference>
<dbReference type="InterPro" id="IPR006212">
    <property type="entry name" value="Furin_repeat"/>
</dbReference>
<feature type="signal peptide" evidence="5">
    <location>
        <begin position="1"/>
        <end position="18"/>
    </location>
</feature>
<feature type="transmembrane region" description="Helical" evidence="4">
    <location>
        <begin position="2541"/>
        <end position="2560"/>
    </location>
</feature>
<comment type="caution">
    <text evidence="7">The sequence shown here is derived from an EMBL/GenBank/DDBJ whole genome shotgun (WGS) entry which is preliminary data.</text>
</comment>
<dbReference type="PANTHER" id="PTHR38934">
    <property type="entry name" value="HYPHALLY REGULATED CELL WALL PROTEIN 1"/>
    <property type="match status" value="1"/>
</dbReference>
<accession>A0A8S1LXH8</accession>
<organism evidence="7 8">
    <name type="scientific">Paramecium sonneborni</name>
    <dbReference type="NCBI Taxonomy" id="65129"/>
    <lineage>
        <taxon>Eukaryota</taxon>
        <taxon>Sar</taxon>
        <taxon>Alveolata</taxon>
        <taxon>Ciliophora</taxon>
        <taxon>Intramacronucleata</taxon>
        <taxon>Oligohymenophorea</taxon>
        <taxon>Peniculida</taxon>
        <taxon>Parameciidae</taxon>
        <taxon>Paramecium</taxon>
    </lineage>
</organism>
<dbReference type="OrthoDB" id="290842at2759"/>
<proteinExistence type="predicted"/>
<evidence type="ECO:0000313" key="8">
    <source>
        <dbReference type="Proteomes" id="UP000692954"/>
    </source>
</evidence>
<evidence type="ECO:0000256" key="3">
    <source>
        <dbReference type="ARBA" id="ARBA00023157"/>
    </source>
</evidence>
<feature type="transmembrane region" description="Helical" evidence="4">
    <location>
        <begin position="2478"/>
        <end position="2497"/>
    </location>
</feature>
<dbReference type="NCBIfam" id="TIGR02232">
    <property type="entry name" value="myxo_disulf_rpt"/>
    <property type="match status" value="1"/>
</dbReference>
<feature type="domain" description="EGF-like" evidence="6">
    <location>
        <begin position="2082"/>
        <end position="2112"/>
    </location>
</feature>
<evidence type="ECO:0000256" key="4">
    <source>
        <dbReference type="SAM" id="Phobius"/>
    </source>
</evidence>
<evidence type="ECO:0000259" key="6">
    <source>
        <dbReference type="SMART" id="SM00181"/>
    </source>
</evidence>
<feature type="domain" description="EGF-like" evidence="6">
    <location>
        <begin position="1990"/>
        <end position="2018"/>
    </location>
</feature>
<reference evidence="7" key="1">
    <citation type="submission" date="2021-01" db="EMBL/GenBank/DDBJ databases">
        <authorList>
            <consortium name="Genoscope - CEA"/>
            <person name="William W."/>
        </authorList>
    </citation>
    <scope>NUCLEOTIDE SEQUENCE</scope>
</reference>
<feature type="domain" description="EGF-like" evidence="6">
    <location>
        <begin position="1012"/>
        <end position="1049"/>
    </location>
</feature>
<protein>
    <recommendedName>
        <fullName evidence="6">EGF-like domain-containing protein</fullName>
    </recommendedName>
</protein>
<evidence type="ECO:0000256" key="5">
    <source>
        <dbReference type="SAM" id="SignalP"/>
    </source>
</evidence>
<name>A0A8S1LXH8_9CILI</name>
<keyword evidence="3" id="KW-1015">Disulfide bond</keyword>
<feature type="domain" description="EGF-like" evidence="6">
    <location>
        <begin position="755"/>
        <end position="797"/>
    </location>
</feature>
<dbReference type="SMART" id="SM00181">
    <property type="entry name" value="EGF"/>
    <property type="match status" value="9"/>
</dbReference>
<feature type="domain" description="EGF-like" evidence="6">
    <location>
        <begin position="440"/>
        <end position="469"/>
    </location>
</feature>
<evidence type="ECO:0000256" key="1">
    <source>
        <dbReference type="ARBA" id="ARBA00022729"/>
    </source>
</evidence>
<feature type="domain" description="EGF-like" evidence="6">
    <location>
        <begin position="1924"/>
        <end position="1957"/>
    </location>
</feature>
<feature type="transmembrane region" description="Helical" evidence="4">
    <location>
        <begin position="2601"/>
        <end position="2621"/>
    </location>
</feature>
<dbReference type="Pfam" id="PF13948">
    <property type="entry name" value="DUF4215"/>
    <property type="match status" value="9"/>
</dbReference>
<dbReference type="Proteomes" id="UP000692954">
    <property type="component" value="Unassembled WGS sequence"/>
</dbReference>
<feature type="chain" id="PRO_5035797351" description="EGF-like domain-containing protein" evidence="5">
    <location>
        <begin position="19"/>
        <end position="2653"/>
    </location>
</feature>
<dbReference type="PANTHER" id="PTHR38934:SF6">
    <property type="entry name" value="CHROMOSOME UNDETERMINED SCAFFOLD_176, WHOLE GENOME SHOTGUN SEQUENCE"/>
    <property type="match status" value="1"/>
</dbReference>
<feature type="domain" description="EGF-like" evidence="6">
    <location>
        <begin position="1668"/>
        <end position="1711"/>
    </location>
</feature>